<evidence type="ECO:0000256" key="1">
    <source>
        <dbReference type="ARBA" id="ARBA00004123"/>
    </source>
</evidence>
<dbReference type="GO" id="GO:0008270">
    <property type="term" value="F:zinc ion binding"/>
    <property type="evidence" value="ECO:0007669"/>
    <property type="project" value="UniProtKB-KW"/>
</dbReference>
<keyword evidence="5" id="KW-0539">Nucleus</keyword>
<dbReference type="InterPro" id="IPR011011">
    <property type="entry name" value="Znf_FYVE_PHD"/>
</dbReference>
<dbReference type="PANTHER" id="PTHR14571:SF9">
    <property type="entry name" value="HISTONE-LYSINE N-METHYLTRANSFERASE SET-26-RELATED"/>
    <property type="match status" value="1"/>
</dbReference>
<dbReference type="InterPro" id="IPR013083">
    <property type="entry name" value="Znf_RING/FYVE/PHD"/>
</dbReference>
<protein>
    <recommendedName>
        <fullName evidence="7">Zinc finger PHD-type domain-containing protein</fullName>
    </recommendedName>
</protein>
<feature type="region of interest" description="Disordered" evidence="6">
    <location>
        <begin position="231"/>
        <end position="252"/>
    </location>
</feature>
<keyword evidence="9" id="KW-1185">Reference proteome</keyword>
<feature type="region of interest" description="Disordered" evidence="6">
    <location>
        <begin position="934"/>
        <end position="973"/>
    </location>
</feature>
<evidence type="ECO:0000256" key="2">
    <source>
        <dbReference type="ARBA" id="ARBA00022723"/>
    </source>
</evidence>
<evidence type="ECO:0000259" key="7">
    <source>
        <dbReference type="SMART" id="SM00249"/>
    </source>
</evidence>
<dbReference type="SMART" id="SM00249">
    <property type="entry name" value="PHD"/>
    <property type="match status" value="1"/>
</dbReference>
<evidence type="ECO:0000256" key="4">
    <source>
        <dbReference type="ARBA" id="ARBA00022833"/>
    </source>
</evidence>
<dbReference type="SUPFAM" id="SSF57903">
    <property type="entry name" value="FYVE/PHD zinc finger"/>
    <property type="match status" value="1"/>
</dbReference>
<feature type="region of interest" description="Disordered" evidence="6">
    <location>
        <begin position="989"/>
        <end position="1011"/>
    </location>
</feature>
<accession>A0AAV8TFA2</accession>
<reference evidence="8 9" key="1">
    <citation type="submission" date="2021-09" db="EMBL/GenBank/DDBJ databases">
        <title>Genomic insights and catalytic innovation underlie evolution of tropane alkaloids biosynthesis.</title>
        <authorList>
            <person name="Wang Y.-J."/>
            <person name="Tian T."/>
            <person name="Huang J.-P."/>
            <person name="Huang S.-X."/>
        </authorList>
    </citation>
    <scope>NUCLEOTIDE SEQUENCE [LARGE SCALE GENOMIC DNA]</scope>
    <source>
        <strain evidence="8">KIB-2018</strain>
        <tissue evidence="8">Leaf</tissue>
    </source>
</reference>
<evidence type="ECO:0000313" key="8">
    <source>
        <dbReference type="EMBL" id="KAJ8764854.1"/>
    </source>
</evidence>
<evidence type="ECO:0000256" key="6">
    <source>
        <dbReference type="SAM" id="MobiDB-lite"/>
    </source>
</evidence>
<keyword evidence="4" id="KW-0862">Zinc</keyword>
<dbReference type="PROSITE" id="PS01359">
    <property type="entry name" value="ZF_PHD_1"/>
    <property type="match status" value="1"/>
</dbReference>
<evidence type="ECO:0000256" key="5">
    <source>
        <dbReference type="ARBA" id="ARBA00023242"/>
    </source>
</evidence>
<dbReference type="Gene3D" id="3.30.40.10">
    <property type="entry name" value="Zinc/RING finger domain, C3HC4 (zinc finger)"/>
    <property type="match status" value="1"/>
</dbReference>
<sequence>MKGGLSNRLQSHHHPHDDWIDGSWTVDCVCGVNFDDGEEMVNCDDCGVWVHTRCSGYVKGDDLFTCDKCKSTNNIPKETEVAQLLVELPTKAIPMDTSSAASRRPFRLWTHRPMEDRVHVQGIPGGDSALFSGLSSVFSSELWKCTGYVPKKFNFQYREFPCWDENNNGDRVHQEEALNSVLTTSATSLIGLRSEHNEEGCDKKDDDVRHQQIGVNKERSLLGHVMVPSGKKRREDWGSTKDIPSGKKKATAIDKDEDMTKRNLHASASYVCNGKRLALYEDRSLKSFKSNSQCTQNENLRDPLLQGPESGKNNALGSGAEKPRNNFELSWEALSFDMSKYNSPIFSGSEEGVRVHSLVVVAVHDESAKAMASPILEHAYAGKSHGKLEGDSVPNVNLDGNIEVYAARNQTESGDDMYPSSSFVISNLKVDVDNTDPAIVLNSLPSMDYSKDGMVVDNKPEIFKMNGAQLSGSTFIDHRAEEVGKTSEAIGDYYPDKAQELTSDSCQAEQELDGAEGAVPMQNCSSEAHLSSGFTEELSISSGTNLSFCRLPSQHRMVTGKSYSFLVNNLKSSISENFRAADTMKSTFDPKQVVLLESDIDSRKDQVTTDVCSDEDQIDKARSHISLCKRTVSEAKYSLLHSSKAPLVQSSDETAGSIQNEWDSLVQNRVPSSALPSRSEKLNYFGSQSQSKANHAMLLNSSTAGKTPAALSDVDIALLLHQVLNSSPRVPHVRVAGSLMQLASPTADNMLAKCTSSSGGKDYGLIKRQIRVPSLLDWKRLPDTGYLADMSSKSEGNSSPTPIHSINKNVPAASTSISGQSSFSEVNDHQVSYVLNSPRTISDEETGTVHGCLINEIMNKGKHITYLPHWHNLRKHNGEHYAYASHSQAVLDCLRKQHEWAKMVDRDLNINSSRKGQKLDTEDSEDTDYDDVRAQENGENYPVGKRKERKGRRLELQGRGIKRPKSDSVTGGSFAAISNSIEESMFGEDEIQGCGGDSVGMEASAGSHDAE</sequence>
<proteinExistence type="predicted"/>
<feature type="region of interest" description="Disordered" evidence="6">
    <location>
        <begin position="288"/>
        <end position="322"/>
    </location>
</feature>
<dbReference type="GO" id="GO:0005634">
    <property type="term" value="C:nucleus"/>
    <property type="evidence" value="ECO:0007669"/>
    <property type="project" value="UniProtKB-SubCell"/>
</dbReference>
<dbReference type="AlphaFoldDB" id="A0AAV8TFA2"/>
<feature type="domain" description="Zinc finger PHD-type" evidence="7">
    <location>
        <begin position="27"/>
        <end position="70"/>
    </location>
</feature>
<dbReference type="PANTHER" id="PTHR14571">
    <property type="entry name" value="HISTONE-LYSINE N-METHYLTRANSFERASE SET-26-RELATED"/>
    <property type="match status" value="1"/>
</dbReference>
<organism evidence="8 9">
    <name type="scientific">Erythroxylum novogranatense</name>
    <dbReference type="NCBI Taxonomy" id="1862640"/>
    <lineage>
        <taxon>Eukaryota</taxon>
        <taxon>Viridiplantae</taxon>
        <taxon>Streptophyta</taxon>
        <taxon>Embryophyta</taxon>
        <taxon>Tracheophyta</taxon>
        <taxon>Spermatophyta</taxon>
        <taxon>Magnoliopsida</taxon>
        <taxon>eudicotyledons</taxon>
        <taxon>Gunneridae</taxon>
        <taxon>Pentapetalae</taxon>
        <taxon>rosids</taxon>
        <taxon>fabids</taxon>
        <taxon>Malpighiales</taxon>
        <taxon>Erythroxylaceae</taxon>
        <taxon>Erythroxylum</taxon>
    </lineage>
</organism>
<evidence type="ECO:0000256" key="3">
    <source>
        <dbReference type="ARBA" id="ARBA00022771"/>
    </source>
</evidence>
<evidence type="ECO:0000313" key="9">
    <source>
        <dbReference type="Proteomes" id="UP001159364"/>
    </source>
</evidence>
<comment type="caution">
    <text evidence="8">The sequence shown here is derived from an EMBL/GenBank/DDBJ whole genome shotgun (WGS) entry which is preliminary data.</text>
</comment>
<keyword evidence="2" id="KW-0479">Metal-binding</keyword>
<dbReference type="Proteomes" id="UP001159364">
    <property type="component" value="Linkage Group LG05"/>
</dbReference>
<dbReference type="InterPro" id="IPR056065">
    <property type="entry name" value="DUF7648"/>
</dbReference>
<feature type="region of interest" description="Disordered" evidence="6">
    <location>
        <begin position="789"/>
        <end position="809"/>
    </location>
</feature>
<dbReference type="InterPro" id="IPR019786">
    <property type="entry name" value="Zinc_finger_PHD-type_CS"/>
</dbReference>
<name>A0AAV8TFA2_9ROSI</name>
<dbReference type="EMBL" id="JAIWQS010000005">
    <property type="protein sequence ID" value="KAJ8764854.1"/>
    <property type="molecule type" value="Genomic_DNA"/>
</dbReference>
<feature type="compositionally biased region" description="Polar residues" evidence="6">
    <location>
        <begin position="791"/>
        <end position="809"/>
    </location>
</feature>
<keyword evidence="3" id="KW-0863">Zinc-finger</keyword>
<dbReference type="InterPro" id="IPR001965">
    <property type="entry name" value="Znf_PHD"/>
</dbReference>
<feature type="compositionally biased region" description="Polar residues" evidence="6">
    <location>
        <begin position="288"/>
        <end position="298"/>
    </location>
</feature>
<gene>
    <name evidence="8" type="ORF">K2173_010319</name>
</gene>
<dbReference type="Pfam" id="PF24659">
    <property type="entry name" value="DUF7648"/>
    <property type="match status" value="1"/>
</dbReference>
<comment type="subcellular location">
    <subcellularLocation>
        <location evidence="1">Nucleus</location>
    </subcellularLocation>
</comment>